<name>A0A2H1CJR5_FASHE</name>
<evidence type="ECO:0000313" key="2">
    <source>
        <dbReference type="EMBL" id="THD25986.1"/>
    </source>
</evidence>
<protein>
    <submittedName>
        <fullName evidence="2">Centrin-2</fullName>
    </submittedName>
</protein>
<dbReference type="SUPFAM" id="SSF47473">
    <property type="entry name" value="EF-hand"/>
    <property type="match status" value="1"/>
</dbReference>
<accession>A0A2H1CJR5</accession>
<comment type="caution">
    <text evidence="2">The sequence shown here is derived from an EMBL/GenBank/DDBJ whole genome shotgun (WGS) entry which is preliminary data.</text>
</comment>
<dbReference type="PANTHER" id="PTHR23048">
    <property type="entry name" value="MYOSIN LIGHT CHAIN 1, 3"/>
    <property type="match status" value="1"/>
</dbReference>
<reference evidence="2" key="1">
    <citation type="submission" date="2019-03" db="EMBL/GenBank/DDBJ databases">
        <title>Improved annotation for the trematode Fasciola hepatica.</title>
        <authorList>
            <person name="Choi Y.-J."/>
            <person name="Martin J."/>
            <person name="Mitreva M."/>
        </authorList>
    </citation>
    <scope>NUCLEOTIDE SEQUENCE [LARGE SCALE GENOMIC DNA]</scope>
</reference>
<dbReference type="Pfam" id="PF13499">
    <property type="entry name" value="EF-hand_7"/>
    <property type="match status" value="1"/>
</dbReference>
<dbReference type="FunFam" id="1.10.238.10:FF:000001">
    <property type="entry name" value="Calmodulin 1"/>
    <property type="match status" value="1"/>
</dbReference>
<keyword evidence="1" id="KW-0677">Repeat</keyword>
<organism evidence="2 3">
    <name type="scientific">Fasciola hepatica</name>
    <name type="common">Liver fluke</name>
    <dbReference type="NCBI Taxonomy" id="6192"/>
    <lineage>
        <taxon>Eukaryota</taxon>
        <taxon>Metazoa</taxon>
        <taxon>Spiralia</taxon>
        <taxon>Lophotrochozoa</taxon>
        <taxon>Platyhelminthes</taxon>
        <taxon>Trematoda</taxon>
        <taxon>Digenea</taxon>
        <taxon>Plagiorchiida</taxon>
        <taxon>Echinostomata</taxon>
        <taxon>Echinostomatoidea</taxon>
        <taxon>Fasciolidae</taxon>
        <taxon>Fasciola</taxon>
    </lineage>
</organism>
<dbReference type="Proteomes" id="UP000230066">
    <property type="component" value="Unassembled WGS sequence"/>
</dbReference>
<dbReference type="InterPro" id="IPR050230">
    <property type="entry name" value="CALM/Myosin/TropC-like"/>
</dbReference>
<dbReference type="PANTHER" id="PTHR23048:SF0">
    <property type="entry name" value="CALMODULIN LIKE 3"/>
    <property type="match status" value="1"/>
</dbReference>
<dbReference type="InterPro" id="IPR002048">
    <property type="entry name" value="EF_hand_dom"/>
</dbReference>
<keyword evidence="3" id="KW-1185">Reference proteome</keyword>
<sequence>MRIDDLTENDIKQIRKSFKLFEESNDGYINTSNLGNALRWLKLIPSEAEIGALREALDPNNTGRLTWDRFLVAAAEIWFATPQQLNSHLWHAFIVFDPDLKGVIPADVMKEILLTYGTEPIPEKEADKLIKKFINPYHQVEYSFMINMLTR</sequence>
<evidence type="ECO:0000256" key="1">
    <source>
        <dbReference type="ARBA" id="ARBA00022737"/>
    </source>
</evidence>
<dbReference type="GO" id="GO:0016460">
    <property type="term" value="C:myosin II complex"/>
    <property type="evidence" value="ECO:0007669"/>
    <property type="project" value="TreeGrafter"/>
</dbReference>
<dbReference type="InterPro" id="IPR011992">
    <property type="entry name" value="EF-hand-dom_pair"/>
</dbReference>
<dbReference type="AlphaFoldDB" id="A0A2H1CJR5"/>
<dbReference type="Gene3D" id="1.10.238.10">
    <property type="entry name" value="EF-hand"/>
    <property type="match status" value="1"/>
</dbReference>
<proteinExistence type="predicted"/>
<dbReference type="PROSITE" id="PS50222">
    <property type="entry name" value="EF_HAND_2"/>
    <property type="match status" value="1"/>
</dbReference>
<evidence type="ECO:0000313" key="3">
    <source>
        <dbReference type="Proteomes" id="UP000230066"/>
    </source>
</evidence>
<gene>
    <name evidence="2" type="ORF">D915_003274</name>
</gene>
<dbReference type="GO" id="GO:0005509">
    <property type="term" value="F:calcium ion binding"/>
    <property type="evidence" value="ECO:0007669"/>
    <property type="project" value="InterPro"/>
</dbReference>
<dbReference type="EMBL" id="JXXN02000910">
    <property type="protein sequence ID" value="THD25986.1"/>
    <property type="molecule type" value="Genomic_DNA"/>
</dbReference>